<evidence type="ECO:0000256" key="3">
    <source>
        <dbReference type="HAMAP-Rule" id="MF_02071"/>
    </source>
</evidence>
<evidence type="ECO:0000259" key="6">
    <source>
        <dbReference type="Pfam" id="PF03330"/>
    </source>
</evidence>
<dbReference type="Proteomes" id="UP000001591">
    <property type="component" value="Chromosome"/>
</dbReference>
<comment type="function">
    <text evidence="3">Lytic transglycosylase with a strong preference for naked glycan strands that lack stem peptides.</text>
</comment>
<dbReference type="EC" id="4.2.2.-" evidence="3"/>
<proteinExistence type="inferred from homology"/>
<feature type="region of interest" description="Disordered" evidence="5">
    <location>
        <begin position="168"/>
        <end position="187"/>
    </location>
</feature>
<dbReference type="EMBL" id="CP000613">
    <property type="protein sequence ID" value="ACJ01426.1"/>
    <property type="molecule type" value="Genomic_DNA"/>
</dbReference>
<dbReference type="InterPro" id="IPR012997">
    <property type="entry name" value="RplA"/>
</dbReference>
<dbReference type="PANTHER" id="PTHR34183">
    <property type="entry name" value="ENDOLYTIC PEPTIDOGLYCAN TRANSGLYCOSYLASE RLPA"/>
    <property type="match status" value="1"/>
</dbReference>
<dbReference type="InterPro" id="IPR009009">
    <property type="entry name" value="RlpA-like_DPBB"/>
</dbReference>
<dbReference type="PANTHER" id="PTHR34183:SF8">
    <property type="entry name" value="ENDOLYTIC PEPTIDOGLYCAN TRANSGLYCOSYLASE RLPA-RELATED"/>
    <property type="match status" value="1"/>
</dbReference>
<reference evidence="7 8" key="1">
    <citation type="journal article" date="2010" name="BMC Genomics">
        <title>Metabolic flexibility revealed in the genome of the cyst-forming alpha-1 proteobacterium Rhodospirillum centenum.</title>
        <authorList>
            <person name="Lu Y.K."/>
            <person name="Marden J."/>
            <person name="Han M."/>
            <person name="Swingley W.D."/>
            <person name="Mastrian S.D."/>
            <person name="Chowdhury S.R."/>
            <person name="Hao J."/>
            <person name="Helmy T."/>
            <person name="Kim S."/>
            <person name="Kurdoglu A.A."/>
            <person name="Matthies H.J."/>
            <person name="Rollo D."/>
            <person name="Stothard P."/>
            <person name="Blankenship R.E."/>
            <person name="Bauer C.E."/>
            <person name="Touchman J.W."/>
        </authorList>
    </citation>
    <scope>NUCLEOTIDE SEQUENCE [LARGE SCALE GENOMIC DNA]</scope>
    <source>
        <strain evidence="8">ATCC 51521 / SW</strain>
    </source>
</reference>
<dbReference type="AlphaFoldDB" id="B6IYQ2"/>
<dbReference type="HOGENOM" id="CLU_1446587_0_0_5"/>
<dbReference type="CDD" id="cd22268">
    <property type="entry name" value="DPBB_RlpA-like"/>
    <property type="match status" value="1"/>
</dbReference>
<dbReference type="InterPro" id="IPR036908">
    <property type="entry name" value="RlpA-like_sf"/>
</dbReference>
<dbReference type="Pfam" id="PF03330">
    <property type="entry name" value="DPBB_1"/>
    <property type="match status" value="1"/>
</dbReference>
<evidence type="ECO:0000313" key="7">
    <source>
        <dbReference type="EMBL" id="ACJ01426.1"/>
    </source>
</evidence>
<dbReference type="GO" id="GO:0000270">
    <property type="term" value="P:peptidoglycan metabolic process"/>
    <property type="evidence" value="ECO:0007669"/>
    <property type="project" value="UniProtKB-UniRule"/>
</dbReference>
<comment type="similarity">
    <text evidence="3 4">Belongs to the RlpA family.</text>
</comment>
<dbReference type="InterPro" id="IPR034718">
    <property type="entry name" value="RlpA"/>
</dbReference>
<keyword evidence="2 3" id="KW-0961">Cell wall biogenesis/degradation</keyword>
<accession>B6IYQ2</accession>
<keyword evidence="7" id="KW-0449">Lipoprotein</keyword>
<organism evidence="7 8">
    <name type="scientific">Rhodospirillum centenum (strain ATCC 51521 / SW)</name>
    <dbReference type="NCBI Taxonomy" id="414684"/>
    <lineage>
        <taxon>Bacteria</taxon>
        <taxon>Pseudomonadati</taxon>
        <taxon>Pseudomonadota</taxon>
        <taxon>Alphaproteobacteria</taxon>
        <taxon>Rhodospirillales</taxon>
        <taxon>Rhodospirillaceae</taxon>
        <taxon>Rhodospirillum</taxon>
    </lineage>
</organism>
<dbReference type="HAMAP" id="MF_02071">
    <property type="entry name" value="RlpA"/>
    <property type="match status" value="1"/>
</dbReference>
<dbReference type="Gene3D" id="2.40.40.10">
    <property type="entry name" value="RlpA-like domain"/>
    <property type="match status" value="1"/>
</dbReference>
<dbReference type="KEGG" id="rce:RC1_4087"/>
<dbReference type="GO" id="GO:0008932">
    <property type="term" value="F:lytic endotransglycosylase activity"/>
    <property type="evidence" value="ECO:0007669"/>
    <property type="project" value="UniProtKB-UniRule"/>
</dbReference>
<evidence type="ECO:0000313" key="8">
    <source>
        <dbReference type="Proteomes" id="UP000001591"/>
    </source>
</evidence>
<protein>
    <recommendedName>
        <fullName evidence="3">Endolytic peptidoglycan transglycosylase RlpA</fullName>
        <ecNumber evidence="3">4.2.2.-</ecNumber>
    </recommendedName>
</protein>
<evidence type="ECO:0000256" key="4">
    <source>
        <dbReference type="RuleBase" id="RU003495"/>
    </source>
</evidence>
<evidence type="ECO:0000256" key="2">
    <source>
        <dbReference type="ARBA" id="ARBA00023316"/>
    </source>
</evidence>
<dbReference type="SUPFAM" id="SSF50685">
    <property type="entry name" value="Barwin-like endoglucanases"/>
    <property type="match status" value="1"/>
</dbReference>
<evidence type="ECO:0000256" key="1">
    <source>
        <dbReference type="ARBA" id="ARBA00023239"/>
    </source>
</evidence>
<feature type="domain" description="RlpA-like protein double-psi beta-barrel" evidence="6">
    <location>
        <begin position="61"/>
        <end position="150"/>
    </location>
</feature>
<keyword evidence="8" id="KW-1185">Reference proteome</keyword>
<dbReference type="OrthoDB" id="9779128at2"/>
<dbReference type="STRING" id="414684.RC1_4087"/>
<name>B6IYQ2_RHOCS</name>
<dbReference type="NCBIfam" id="TIGR00413">
    <property type="entry name" value="rlpA"/>
    <property type="match status" value="1"/>
</dbReference>
<evidence type="ECO:0000256" key="5">
    <source>
        <dbReference type="SAM" id="MobiDB-lite"/>
    </source>
</evidence>
<gene>
    <name evidence="3 7" type="primary">rlpA</name>
    <name evidence="7" type="ordered locus">RC1_4087</name>
</gene>
<dbReference type="GO" id="GO:0071555">
    <property type="term" value="P:cell wall organization"/>
    <property type="evidence" value="ECO:0007669"/>
    <property type="project" value="UniProtKB-KW"/>
</dbReference>
<sequence length="187" mass="19510">MPASARPAVFGARLIGATRLVGPPRLVGALWLALLLPATGARAGEPEAGTSAAREPVALDRGEASFYGDGFQGRRTASGERFDQAKPTAASKDLPLGTRAEVTHLETGRSVEVTVNDRGPYVEGRIIDLSKQAAKAVGLTKQEGTAPVEVVARPSDQPTEELRRKVLEVANGDDGEQAPPAPAATRP</sequence>
<keyword evidence="1 3" id="KW-0456">Lyase</keyword>
<dbReference type="eggNOG" id="COG0797">
    <property type="taxonomic scope" value="Bacteria"/>
</dbReference>